<dbReference type="Gene3D" id="3.40.50.720">
    <property type="entry name" value="NAD(P)-binding Rossmann-like Domain"/>
    <property type="match status" value="1"/>
</dbReference>
<dbReference type="InterPro" id="IPR014026">
    <property type="entry name" value="UDP-Glc/GDP-Man_DH_dimer"/>
</dbReference>
<proteinExistence type="predicted"/>
<dbReference type="Pfam" id="PF00984">
    <property type="entry name" value="UDPG_MGDP_dh"/>
    <property type="match status" value="1"/>
</dbReference>
<dbReference type="Gene3D" id="1.20.5.100">
    <property type="entry name" value="Cytochrome c1, transmembrane anchor, C-terminal"/>
    <property type="match status" value="1"/>
</dbReference>
<evidence type="ECO:0000313" key="2">
    <source>
        <dbReference type="EMBL" id="GAH09539.1"/>
    </source>
</evidence>
<sequence>MSWENAELTKIALNAYITMKITFANKLAEICEKLEGGNVDAVTQAIGLDSRIGGKYLKGGLGYGGPCFPRDNRAFARAASRLGVEAPLALMVDRVNRRQVERVLKIVETLPGKKP</sequence>
<feature type="non-terminal residue" evidence="2">
    <location>
        <position position="115"/>
    </location>
</feature>
<dbReference type="PANTHER" id="PTHR43750:SF3">
    <property type="entry name" value="UDP-GLUCOSE 6-DEHYDROGENASE TUAD"/>
    <property type="match status" value="1"/>
</dbReference>
<evidence type="ECO:0000259" key="1">
    <source>
        <dbReference type="Pfam" id="PF00984"/>
    </source>
</evidence>
<feature type="domain" description="UDP-glucose/GDP-mannose dehydrogenase dimerisation" evidence="1">
    <location>
        <begin position="4"/>
        <end position="97"/>
    </location>
</feature>
<accession>X1DXA1</accession>
<dbReference type="GO" id="GO:0051287">
    <property type="term" value="F:NAD binding"/>
    <property type="evidence" value="ECO:0007669"/>
    <property type="project" value="InterPro"/>
</dbReference>
<dbReference type="SUPFAM" id="SSF48179">
    <property type="entry name" value="6-phosphogluconate dehydrogenase C-terminal domain-like"/>
    <property type="match status" value="1"/>
</dbReference>
<dbReference type="AlphaFoldDB" id="X1DXA1"/>
<dbReference type="GO" id="GO:0016616">
    <property type="term" value="F:oxidoreductase activity, acting on the CH-OH group of donors, NAD or NADP as acceptor"/>
    <property type="evidence" value="ECO:0007669"/>
    <property type="project" value="InterPro"/>
</dbReference>
<dbReference type="EMBL" id="BART01037636">
    <property type="protein sequence ID" value="GAH09539.1"/>
    <property type="molecule type" value="Genomic_DNA"/>
</dbReference>
<organism evidence="2">
    <name type="scientific">marine sediment metagenome</name>
    <dbReference type="NCBI Taxonomy" id="412755"/>
    <lineage>
        <taxon>unclassified sequences</taxon>
        <taxon>metagenomes</taxon>
        <taxon>ecological metagenomes</taxon>
    </lineage>
</organism>
<comment type="caution">
    <text evidence="2">The sequence shown here is derived from an EMBL/GenBank/DDBJ whole genome shotgun (WGS) entry which is preliminary data.</text>
</comment>
<dbReference type="InterPro" id="IPR008927">
    <property type="entry name" value="6-PGluconate_DH-like_C_sf"/>
</dbReference>
<protein>
    <recommendedName>
        <fullName evidence="1">UDP-glucose/GDP-mannose dehydrogenase dimerisation domain-containing protein</fullName>
    </recommendedName>
</protein>
<reference evidence="2" key="1">
    <citation type="journal article" date="2014" name="Front. Microbiol.">
        <title>High frequency of phylogenetically diverse reductive dehalogenase-homologous genes in deep subseafloor sedimentary metagenomes.</title>
        <authorList>
            <person name="Kawai M."/>
            <person name="Futagami T."/>
            <person name="Toyoda A."/>
            <person name="Takaki Y."/>
            <person name="Nishi S."/>
            <person name="Hori S."/>
            <person name="Arai W."/>
            <person name="Tsubouchi T."/>
            <person name="Morono Y."/>
            <person name="Uchiyama I."/>
            <person name="Ito T."/>
            <person name="Fujiyama A."/>
            <person name="Inagaki F."/>
            <person name="Takami H."/>
        </authorList>
    </citation>
    <scope>NUCLEOTIDE SEQUENCE</scope>
    <source>
        <strain evidence="2">Expedition CK06-06</strain>
    </source>
</reference>
<dbReference type="PANTHER" id="PTHR43750">
    <property type="entry name" value="UDP-GLUCOSE 6-DEHYDROGENASE TUAD"/>
    <property type="match status" value="1"/>
</dbReference>
<gene>
    <name evidence="2" type="ORF">S01H4_62865</name>
</gene>
<name>X1DXA1_9ZZZZ</name>